<dbReference type="EMBL" id="JANIBM010000091">
    <property type="protein sequence ID" value="MCQ8183759.1"/>
    <property type="molecule type" value="Genomic_DNA"/>
</dbReference>
<organism evidence="1 2">
    <name type="scientific">Methylomonas aurea</name>
    <dbReference type="NCBI Taxonomy" id="2952224"/>
    <lineage>
        <taxon>Bacteria</taxon>
        <taxon>Pseudomonadati</taxon>
        <taxon>Pseudomonadota</taxon>
        <taxon>Gammaproteobacteria</taxon>
        <taxon>Methylococcales</taxon>
        <taxon>Methylococcaceae</taxon>
        <taxon>Methylomonas</taxon>
    </lineage>
</organism>
<evidence type="ECO:0000313" key="2">
    <source>
        <dbReference type="Proteomes" id="UP001524569"/>
    </source>
</evidence>
<proteinExistence type="predicted"/>
<accession>A0ABT1UNE5</accession>
<dbReference type="Proteomes" id="UP001524569">
    <property type="component" value="Unassembled WGS sequence"/>
</dbReference>
<name>A0ABT1UNE5_9GAMM</name>
<gene>
    <name evidence="1" type="ORF">NP603_21845</name>
</gene>
<comment type="caution">
    <text evidence="1">The sequence shown here is derived from an EMBL/GenBank/DDBJ whole genome shotgun (WGS) entry which is preliminary data.</text>
</comment>
<protein>
    <submittedName>
        <fullName evidence="1">Uncharacterized protein</fullName>
    </submittedName>
</protein>
<sequence>CSRSMKFTDLYNTGIKLWPKEIHIGDGYPAGKTGYVFPDLVSIHDQIEESIPVENGWLQIIDWSLFQAFHAESKRLIQSNQTTLIPCSVAKSEIQWRVNENLNGEGWESLCAEYVNDLQET</sequence>
<keyword evidence="2" id="KW-1185">Reference proteome</keyword>
<reference evidence="1 2" key="1">
    <citation type="submission" date="2022-07" db="EMBL/GenBank/DDBJ databases">
        <title>Methylomonas rivi sp. nov., Methylomonas rosea sp. nov., Methylomonas aureus sp. nov. and Methylomonas subterranea sp. nov., four novel methanotrophs isolated from a freshwater creek and the deep terrestrial subsurface.</title>
        <authorList>
            <person name="Abin C."/>
            <person name="Sankaranarayanan K."/>
            <person name="Garner C."/>
            <person name="Sindelar R."/>
            <person name="Kotary K."/>
            <person name="Garner R."/>
            <person name="Barclay S."/>
            <person name="Lawson P."/>
            <person name="Krumholz L."/>
        </authorList>
    </citation>
    <scope>NUCLEOTIDE SEQUENCE [LARGE SCALE GENOMIC DNA]</scope>
    <source>
        <strain evidence="1 2">SURF-1</strain>
    </source>
</reference>
<dbReference type="RefSeq" id="WP_256612976.1">
    <property type="nucleotide sequence ID" value="NZ_JANIBM010000091.1"/>
</dbReference>
<evidence type="ECO:0000313" key="1">
    <source>
        <dbReference type="EMBL" id="MCQ8183759.1"/>
    </source>
</evidence>
<feature type="non-terminal residue" evidence="1">
    <location>
        <position position="1"/>
    </location>
</feature>